<dbReference type="AlphaFoldDB" id="A0A562U5R0"/>
<evidence type="ECO:0000313" key="2">
    <source>
        <dbReference type="EMBL" id="TWJ00725.1"/>
    </source>
</evidence>
<proteinExistence type="predicted"/>
<protein>
    <submittedName>
        <fullName evidence="2">Quercetin dioxygenase-like cupin family protein</fullName>
    </submittedName>
</protein>
<evidence type="ECO:0000259" key="1">
    <source>
        <dbReference type="Pfam" id="PF07883"/>
    </source>
</evidence>
<dbReference type="InterPro" id="IPR011051">
    <property type="entry name" value="RmlC_Cupin_sf"/>
</dbReference>
<dbReference type="CDD" id="cd02234">
    <property type="entry name" value="cupin_BLR7677-like"/>
    <property type="match status" value="1"/>
</dbReference>
<evidence type="ECO:0000313" key="3">
    <source>
        <dbReference type="Proteomes" id="UP000317010"/>
    </source>
</evidence>
<dbReference type="Gene3D" id="2.60.120.10">
    <property type="entry name" value="Jelly Rolls"/>
    <property type="match status" value="1"/>
</dbReference>
<feature type="domain" description="Cupin type-2" evidence="1">
    <location>
        <begin position="60"/>
        <end position="129"/>
    </location>
</feature>
<sequence>MKLKHTKTLSIILLMILSAIKVWAQQPVRLSSAGKIMDITILKKLINEPGINNKEVRIEVVSFPPGSTSPPHMHPCPTFGYVLEGEIESVFEGQKHIYKQGDSFYEKSFGLHSVTHNNNLSKQAKLLVFFIADPNQSTSVPPKNSSKVDR</sequence>
<dbReference type="Proteomes" id="UP000317010">
    <property type="component" value="Unassembled WGS sequence"/>
</dbReference>
<dbReference type="PANTHER" id="PTHR38599">
    <property type="entry name" value="CUPIN DOMAIN PROTEIN (AFU_ORTHOLOGUE AFUA_3G13620)"/>
    <property type="match status" value="1"/>
</dbReference>
<dbReference type="GO" id="GO:0051213">
    <property type="term" value="F:dioxygenase activity"/>
    <property type="evidence" value="ECO:0007669"/>
    <property type="project" value="UniProtKB-KW"/>
</dbReference>
<dbReference type="RefSeq" id="WP_144912072.1">
    <property type="nucleotide sequence ID" value="NZ_VLLI01000005.1"/>
</dbReference>
<keyword evidence="3" id="KW-1185">Reference proteome</keyword>
<dbReference type="InterPro" id="IPR014710">
    <property type="entry name" value="RmlC-like_jellyroll"/>
</dbReference>
<dbReference type="PANTHER" id="PTHR38599:SF1">
    <property type="entry name" value="CUPIN DOMAIN PROTEIN (AFU_ORTHOLOGUE AFUA_3G13620)"/>
    <property type="match status" value="1"/>
</dbReference>
<comment type="caution">
    <text evidence="2">The sequence shown here is derived from an EMBL/GenBank/DDBJ whole genome shotgun (WGS) entry which is preliminary data.</text>
</comment>
<dbReference type="EMBL" id="VLLI01000005">
    <property type="protein sequence ID" value="TWJ00725.1"/>
    <property type="molecule type" value="Genomic_DNA"/>
</dbReference>
<dbReference type="OrthoDB" id="195923at2"/>
<keyword evidence="2" id="KW-0560">Oxidoreductase</keyword>
<dbReference type="SUPFAM" id="SSF51182">
    <property type="entry name" value="RmlC-like cupins"/>
    <property type="match status" value="1"/>
</dbReference>
<organism evidence="2 3">
    <name type="scientific">Mucilaginibacter frigoritolerans</name>
    <dbReference type="NCBI Taxonomy" id="652788"/>
    <lineage>
        <taxon>Bacteria</taxon>
        <taxon>Pseudomonadati</taxon>
        <taxon>Bacteroidota</taxon>
        <taxon>Sphingobacteriia</taxon>
        <taxon>Sphingobacteriales</taxon>
        <taxon>Sphingobacteriaceae</taxon>
        <taxon>Mucilaginibacter</taxon>
    </lineage>
</organism>
<gene>
    <name evidence="2" type="ORF">JN11_01981</name>
</gene>
<dbReference type="InterPro" id="IPR013096">
    <property type="entry name" value="Cupin_2"/>
</dbReference>
<dbReference type="Pfam" id="PF07883">
    <property type="entry name" value="Cupin_2"/>
    <property type="match status" value="1"/>
</dbReference>
<name>A0A562U5R0_9SPHI</name>
<reference evidence="2 3" key="1">
    <citation type="submission" date="2019-07" db="EMBL/GenBank/DDBJ databases">
        <title>Genomic Encyclopedia of Archaeal and Bacterial Type Strains, Phase II (KMG-II): from individual species to whole genera.</title>
        <authorList>
            <person name="Goeker M."/>
        </authorList>
    </citation>
    <scope>NUCLEOTIDE SEQUENCE [LARGE SCALE GENOMIC DNA]</scope>
    <source>
        <strain evidence="2 3">ATCC BAA-1854</strain>
    </source>
</reference>
<accession>A0A562U5R0</accession>
<keyword evidence="2" id="KW-0223">Dioxygenase</keyword>